<protein>
    <submittedName>
        <fullName evidence="5">CatB-related O-acetyltransferase</fullName>
    </submittedName>
</protein>
<proteinExistence type="inferred from homology"/>
<evidence type="ECO:0000313" key="6">
    <source>
        <dbReference type="Proteomes" id="UP000305654"/>
    </source>
</evidence>
<keyword evidence="2 5" id="KW-0808">Transferase</keyword>
<dbReference type="GO" id="GO:0016746">
    <property type="term" value="F:acyltransferase activity"/>
    <property type="evidence" value="ECO:0007669"/>
    <property type="project" value="UniProtKB-KW"/>
</dbReference>
<keyword evidence="3" id="KW-0677">Repeat</keyword>
<gene>
    <name evidence="5" type="ORF">FE263_21330</name>
</gene>
<dbReference type="Proteomes" id="UP000305654">
    <property type="component" value="Unassembled WGS sequence"/>
</dbReference>
<dbReference type="PANTHER" id="PTHR43300:SF11">
    <property type="entry name" value="ACETYLTRANSFERASE RV3034C-RELATED"/>
    <property type="match status" value="1"/>
</dbReference>
<keyword evidence="6" id="KW-1185">Reference proteome</keyword>
<dbReference type="InterPro" id="IPR011004">
    <property type="entry name" value="Trimer_LpxA-like_sf"/>
</dbReference>
<evidence type="ECO:0000256" key="4">
    <source>
        <dbReference type="ARBA" id="ARBA00023315"/>
    </source>
</evidence>
<dbReference type="CDD" id="cd03349">
    <property type="entry name" value="LbH_XAT"/>
    <property type="match status" value="1"/>
</dbReference>
<dbReference type="PANTHER" id="PTHR43300">
    <property type="entry name" value="ACETYLTRANSFERASE"/>
    <property type="match status" value="1"/>
</dbReference>
<dbReference type="EMBL" id="VCDI01000014">
    <property type="protein sequence ID" value="TLU70577.1"/>
    <property type="molecule type" value="Genomic_DNA"/>
</dbReference>
<sequence>MTGSFLLDPNLDVAFALERNNPRLERTLPTGSKAHLAQQIRDFGWEIGEHSYGLPLVYAVDGNNKLKIGRFCSIGQAVTIVLVNHRSDFVSTYPFSTYRHVWPSAPILEDYVGKGDVIIGNDVWIGHGVFIASGVKIGDGAIIGGQSVVTKDVPAYAVVAGNPSRILRYRFPMPIIEELLEIKWWYWPDDRLERSLPFMMSGDVRAFVEHARGS</sequence>
<reference evidence="5 6" key="1">
    <citation type="submission" date="2019-05" db="EMBL/GenBank/DDBJ databases">
        <authorList>
            <person name="Pankratov T."/>
            <person name="Grouzdev D."/>
        </authorList>
    </citation>
    <scope>NUCLEOTIDE SEQUENCE [LARGE SCALE GENOMIC DNA]</scope>
    <source>
        <strain evidence="5 6">KEBCLARHB70R</strain>
    </source>
</reference>
<keyword evidence="4" id="KW-0012">Acyltransferase</keyword>
<evidence type="ECO:0000256" key="1">
    <source>
        <dbReference type="ARBA" id="ARBA00007274"/>
    </source>
</evidence>
<comment type="caution">
    <text evidence="5">The sequence shown here is derived from an EMBL/GenBank/DDBJ whole genome shotgun (WGS) entry which is preliminary data.</text>
</comment>
<dbReference type="PROSITE" id="PS00101">
    <property type="entry name" value="HEXAPEP_TRANSFERASES"/>
    <property type="match status" value="1"/>
</dbReference>
<organism evidence="5 6">
    <name type="scientific">Lichenicoccus roseus</name>
    <dbReference type="NCBI Taxonomy" id="2683649"/>
    <lineage>
        <taxon>Bacteria</taxon>
        <taxon>Pseudomonadati</taxon>
        <taxon>Pseudomonadota</taxon>
        <taxon>Alphaproteobacteria</taxon>
        <taxon>Acetobacterales</taxon>
        <taxon>Acetobacteraceae</taxon>
        <taxon>Lichenicoccus</taxon>
    </lineage>
</organism>
<evidence type="ECO:0000313" key="5">
    <source>
        <dbReference type="EMBL" id="TLU70577.1"/>
    </source>
</evidence>
<dbReference type="AlphaFoldDB" id="A0A5R9J269"/>
<dbReference type="InterPro" id="IPR001451">
    <property type="entry name" value="Hexapep"/>
</dbReference>
<evidence type="ECO:0000256" key="3">
    <source>
        <dbReference type="ARBA" id="ARBA00022737"/>
    </source>
</evidence>
<dbReference type="Pfam" id="PF00132">
    <property type="entry name" value="Hexapep"/>
    <property type="match status" value="1"/>
</dbReference>
<dbReference type="OrthoDB" id="9815592at2"/>
<dbReference type="InterPro" id="IPR018357">
    <property type="entry name" value="Hexapep_transf_CS"/>
</dbReference>
<evidence type="ECO:0000256" key="2">
    <source>
        <dbReference type="ARBA" id="ARBA00022679"/>
    </source>
</evidence>
<comment type="similarity">
    <text evidence="1">Belongs to the transferase hexapeptide repeat family.</text>
</comment>
<dbReference type="InterPro" id="IPR050179">
    <property type="entry name" value="Trans_hexapeptide_repeat"/>
</dbReference>
<dbReference type="SUPFAM" id="SSF51161">
    <property type="entry name" value="Trimeric LpxA-like enzymes"/>
    <property type="match status" value="1"/>
</dbReference>
<dbReference type="Gene3D" id="2.160.10.10">
    <property type="entry name" value="Hexapeptide repeat proteins"/>
    <property type="match status" value="1"/>
</dbReference>
<accession>A0A5R9J269</accession>
<name>A0A5R9J269_9PROT</name>